<evidence type="ECO:0000256" key="2">
    <source>
        <dbReference type="ARBA" id="ARBA00005582"/>
    </source>
</evidence>
<dbReference type="GO" id="GO:0016817">
    <property type="term" value="F:hydrolase activity, acting on acid anhydrides"/>
    <property type="evidence" value="ECO:0007669"/>
    <property type="project" value="InterPro"/>
</dbReference>
<dbReference type="CDD" id="cd04697">
    <property type="entry name" value="NUDIX_Hydrolase"/>
    <property type="match status" value="1"/>
</dbReference>
<feature type="binding site" evidence="6">
    <location>
        <position position="75"/>
    </location>
    <ligand>
        <name>Mg(2+)</name>
        <dbReference type="ChEBI" id="CHEBI:18420"/>
    </ligand>
</feature>
<keyword evidence="3 6" id="KW-0479">Metal-binding</keyword>
<dbReference type="InterPro" id="IPR024195">
    <property type="entry name" value="NUDIX_hydrolase_YfcD_pred"/>
</dbReference>
<dbReference type="AlphaFoldDB" id="A0A6J4M731"/>
<dbReference type="InterPro" id="IPR015797">
    <property type="entry name" value="NUDIX_hydrolase-like_dom_sf"/>
</dbReference>
<evidence type="ECO:0000259" key="7">
    <source>
        <dbReference type="PROSITE" id="PS51462"/>
    </source>
</evidence>
<dbReference type="PROSITE" id="PS51462">
    <property type="entry name" value="NUDIX"/>
    <property type="match status" value="1"/>
</dbReference>
<protein>
    <submittedName>
        <fullName evidence="8">Nudix hydrolase YfcD</fullName>
        <ecNumber evidence="8">3.6.-.-</ecNumber>
    </submittedName>
</protein>
<comment type="similarity">
    <text evidence="2">Belongs to the Nudix hydrolase family.</text>
</comment>
<dbReference type="Gene3D" id="3.90.79.10">
    <property type="entry name" value="Nucleoside Triphosphate Pyrophosphohydrolase"/>
    <property type="match status" value="1"/>
</dbReference>
<gene>
    <name evidence="8" type="ORF">AVDCRST_MAG24-1850</name>
</gene>
<evidence type="ECO:0000256" key="5">
    <source>
        <dbReference type="ARBA" id="ARBA00022842"/>
    </source>
</evidence>
<dbReference type="GO" id="GO:0046872">
    <property type="term" value="F:metal ion binding"/>
    <property type="evidence" value="ECO:0007669"/>
    <property type="project" value="UniProtKB-KW"/>
</dbReference>
<keyword evidence="4 8" id="KW-0378">Hydrolase</keyword>
<comment type="cofactor">
    <cofactor evidence="1">
        <name>Mg(2+)</name>
        <dbReference type="ChEBI" id="CHEBI:18420"/>
    </cofactor>
</comment>
<evidence type="ECO:0000256" key="6">
    <source>
        <dbReference type="PIRSR" id="PIRSR017340-1"/>
    </source>
</evidence>
<accession>A0A6J4M731</accession>
<reference evidence="8" key="1">
    <citation type="submission" date="2020-02" db="EMBL/GenBank/DDBJ databases">
        <authorList>
            <person name="Meier V. D."/>
        </authorList>
    </citation>
    <scope>NUCLEOTIDE SEQUENCE</scope>
    <source>
        <strain evidence="8">AVDCRST_MAG24</strain>
    </source>
</reference>
<keyword evidence="5 6" id="KW-0460">Magnesium</keyword>
<dbReference type="EMBL" id="CADCUF010000265">
    <property type="protein sequence ID" value="CAA9351903.1"/>
    <property type="molecule type" value="Genomic_DNA"/>
</dbReference>
<dbReference type="Pfam" id="PF00293">
    <property type="entry name" value="NUDIX"/>
    <property type="match status" value="1"/>
</dbReference>
<dbReference type="PIRSF" id="PIRSF017340">
    <property type="entry name" value="Nudix_hydro"/>
    <property type="match status" value="1"/>
</dbReference>
<evidence type="ECO:0000313" key="8">
    <source>
        <dbReference type="EMBL" id="CAA9351903.1"/>
    </source>
</evidence>
<evidence type="ECO:0000256" key="4">
    <source>
        <dbReference type="ARBA" id="ARBA00022801"/>
    </source>
</evidence>
<dbReference type="PROSITE" id="PS00893">
    <property type="entry name" value="NUDIX_BOX"/>
    <property type="match status" value="1"/>
</dbReference>
<sequence length="170" mass="18833">MLDEEGAVVDVQPRSEVRRLNLRHAATAVLLRRPDGRIHVHRRSPEKDWQPSAHDAAAGGVLQVGEEPDTAAVRELGEELGVTGVPLEKLLTGRYDDDTTRYVGHVYEATYDGPLRFADGEVVWGAWLTLPELGRLLGDPEWPFVPDTRAVLERLAREGVRDYAALHSPG</sequence>
<evidence type="ECO:0000256" key="1">
    <source>
        <dbReference type="ARBA" id="ARBA00001946"/>
    </source>
</evidence>
<feature type="domain" description="Nudix hydrolase" evidence="7">
    <location>
        <begin position="22"/>
        <end position="150"/>
    </location>
</feature>
<dbReference type="InterPro" id="IPR020084">
    <property type="entry name" value="NUDIX_hydrolase_CS"/>
</dbReference>
<dbReference type="EC" id="3.6.-.-" evidence="8"/>
<evidence type="ECO:0000256" key="3">
    <source>
        <dbReference type="ARBA" id="ARBA00022723"/>
    </source>
</evidence>
<organism evidence="8">
    <name type="scientific">uncultured Nocardioidaceae bacterium</name>
    <dbReference type="NCBI Taxonomy" id="253824"/>
    <lineage>
        <taxon>Bacteria</taxon>
        <taxon>Bacillati</taxon>
        <taxon>Actinomycetota</taxon>
        <taxon>Actinomycetes</taxon>
        <taxon>Propionibacteriales</taxon>
        <taxon>Nocardioidaceae</taxon>
        <taxon>environmental samples</taxon>
    </lineage>
</organism>
<dbReference type="InterPro" id="IPR000086">
    <property type="entry name" value="NUDIX_hydrolase_dom"/>
</dbReference>
<feature type="binding site" evidence="6">
    <location>
        <position position="79"/>
    </location>
    <ligand>
        <name>Mg(2+)</name>
        <dbReference type="ChEBI" id="CHEBI:18420"/>
    </ligand>
</feature>
<proteinExistence type="inferred from homology"/>
<name>A0A6J4M731_9ACTN</name>
<dbReference type="SUPFAM" id="SSF55811">
    <property type="entry name" value="Nudix"/>
    <property type="match status" value="1"/>
</dbReference>